<keyword evidence="3" id="KW-1185">Reference proteome</keyword>
<protein>
    <submittedName>
        <fullName evidence="2">GNAT family N-acetyltransferase</fullName>
    </submittedName>
</protein>
<proteinExistence type="predicted"/>
<dbReference type="Pfam" id="PF00583">
    <property type="entry name" value="Acetyltransf_1"/>
    <property type="match status" value="1"/>
</dbReference>
<feature type="domain" description="N-acetyltransferase" evidence="1">
    <location>
        <begin position="1"/>
        <end position="153"/>
    </location>
</feature>
<dbReference type="SUPFAM" id="SSF55729">
    <property type="entry name" value="Acyl-CoA N-acyltransferases (Nat)"/>
    <property type="match status" value="1"/>
</dbReference>
<sequence length="153" mass="16573">MEIVGMTEEYAANIVTWRYPPPYDCYDLVGTEPAFFTDPQNGYVALVDEGKLIGYRTFGADGRVPGGEYDECALDTGGGLRPELTGLGLGRQAIAIGLEYGAACFRPTAFRVTLASFNIRAQRVFRGLGFAPTATFNATTDGRGFVILSRQQP</sequence>
<dbReference type="Proteomes" id="UP000604475">
    <property type="component" value="Unassembled WGS sequence"/>
</dbReference>
<accession>A0A937UM90</accession>
<reference evidence="2" key="1">
    <citation type="submission" date="2020-12" db="EMBL/GenBank/DDBJ databases">
        <title>Genomic characterization of non-nitrogen-fixing Frankia strains.</title>
        <authorList>
            <person name="Carlos-Shanley C."/>
            <person name="Guerra T."/>
            <person name="Hahn D."/>
        </authorList>
    </citation>
    <scope>NUCLEOTIDE SEQUENCE</scope>
    <source>
        <strain evidence="2">CN6</strain>
    </source>
</reference>
<name>A0A937UM90_9ACTN</name>
<dbReference type="InterPro" id="IPR016181">
    <property type="entry name" value="Acyl_CoA_acyltransferase"/>
</dbReference>
<dbReference type="GO" id="GO:0016747">
    <property type="term" value="F:acyltransferase activity, transferring groups other than amino-acyl groups"/>
    <property type="evidence" value="ECO:0007669"/>
    <property type="project" value="InterPro"/>
</dbReference>
<dbReference type="PROSITE" id="PS51186">
    <property type="entry name" value="GNAT"/>
    <property type="match status" value="1"/>
</dbReference>
<dbReference type="AlphaFoldDB" id="A0A937UM90"/>
<dbReference type="Gene3D" id="3.40.630.30">
    <property type="match status" value="1"/>
</dbReference>
<dbReference type="EMBL" id="JAEACQ010000149">
    <property type="protein sequence ID" value="MBL7626818.1"/>
    <property type="molecule type" value="Genomic_DNA"/>
</dbReference>
<evidence type="ECO:0000259" key="1">
    <source>
        <dbReference type="PROSITE" id="PS51186"/>
    </source>
</evidence>
<evidence type="ECO:0000313" key="3">
    <source>
        <dbReference type="Proteomes" id="UP000604475"/>
    </source>
</evidence>
<dbReference type="RefSeq" id="WP_203001106.1">
    <property type="nucleotide sequence ID" value="NZ_JADWYU010000084.1"/>
</dbReference>
<organism evidence="2 3">
    <name type="scientific">Frankia nepalensis</name>
    <dbReference type="NCBI Taxonomy" id="1836974"/>
    <lineage>
        <taxon>Bacteria</taxon>
        <taxon>Bacillati</taxon>
        <taxon>Actinomycetota</taxon>
        <taxon>Actinomycetes</taxon>
        <taxon>Frankiales</taxon>
        <taxon>Frankiaceae</taxon>
        <taxon>Frankia</taxon>
    </lineage>
</organism>
<comment type="caution">
    <text evidence="2">The sequence shown here is derived from an EMBL/GenBank/DDBJ whole genome shotgun (WGS) entry which is preliminary data.</text>
</comment>
<gene>
    <name evidence="2" type="ORF">I7412_06460</name>
</gene>
<dbReference type="InterPro" id="IPR000182">
    <property type="entry name" value="GNAT_dom"/>
</dbReference>
<evidence type="ECO:0000313" key="2">
    <source>
        <dbReference type="EMBL" id="MBL7626818.1"/>
    </source>
</evidence>